<comment type="function">
    <text evidence="5">Catalyzes the synthesis of gamma-glutamylcysteine (gamma-GC). This compound is used as substrate for the biosynthesis of the low-molecular thiol compound ergothioneine.</text>
</comment>
<evidence type="ECO:0000313" key="8">
    <source>
        <dbReference type="EMBL" id="MFC0567259.1"/>
    </source>
</evidence>
<comment type="catalytic activity">
    <reaction evidence="4 5 6">
        <text>L-cysteine + L-glutamate + ATP = gamma-L-glutamyl-L-cysteine + ADP + phosphate + H(+)</text>
        <dbReference type="Rhea" id="RHEA:13285"/>
        <dbReference type="ChEBI" id="CHEBI:15378"/>
        <dbReference type="ChEBI" id="CHEBI:29985"/>
        <dbReference type="ChEBI" id="CHEBI:30616"/>
        <dbReference type="ChEBI" id="CHEBI:35235"/>
        <dbReference type="ChEBI" id="CHEBI:43474"/>
        <dbReference type="ChEBI" id="CHEBI:58173"/>
        <dbReference type="ChEBI" id="CHEBI:456216"/>
        <dbReference type="EC" id="6.3.2.2"/>
    </reaction>
</comment>
<accession>A0ABV6P3H9</accession>
<dbReference type="PANTHER" id="PTHR34378:SF1">
    <property type="entry name" value="GLUTAMATE--CYSTEINE LIGASE, CHLOROPLASTIC"/>
    <property type="match status" value="1"/>
</dbReference>
<evidence type="ECO:0000256" key="7">
    <source>
        <dbReference type="SAM" id="MobiDB-lite"/>
    </source>
</evidence>
<evidence type="ECO:0000256" key="3">
    <source>
        <dbReference type="ARBA" id="ARBA00022840"/>
    </source>
</evidence>
<keyword evidence="1 5" id="KW-0436">Ligase</keyword>
<dbReference type="EMBL" id="JBHLUE010000020">
    <property type="protein sequence ID" value="MFC0567259.1"/>
    <property type="molecule type" value="Genomic_DNA"/>
</dbReference>
<gene>
    <name evidence="5" type="primary">egtA</name>
    <name evidence="8" type="ORF">ACFFHU_24355</name>
</gene>
<dbReference type="HAMAP" id="MF_02034">
    <property type="entry name" value="EgtA"/>
    <property type="match status" value="1"/>
</dbReference>
<keyword evidence="3 5" id="KW-0067">ATP-binding</keyword>
<evidence type="ECO:0000256" key="6">
    <source>
        <dbReference type="PIRNR" id="PIRNR017901"/>
    </source>
</evidence>
<evidence type="ECO:0000256" key="1">
    <source>
        <dbReference type="ARBA" id="ARBA00022598"/>
    </source>
</evidence>
<dbReference type="GO" id="GO:0016874">
    <property type="term" value="F:ligase activity"/>
    <property type="evidence" value="ECO:0007669"/>
    <property type="project" value="UniProtKB-KW"/>
</dbReference>
<dbReference type="InterPro" id="IPR017809">
    <property type="entry name" value="EgtA_Actinobacteria"/>
</dbReference>
<reference evidence="8 9" key="1">
    <citation type="submission" date="2024-09" db="EMBL/GenBank/DDBJ databases">
        <authorList>
            <person name="Sun Q."/>
            <person name="Mori K."/>
        </authorList>
    </citation>
    <scope>NUCLEOTIDE SEQUENCE [LARGE SCALE GENOMIC DNA]</scope>
    <source>
        <strain evidence="8 9">TBRC 2205</strain>
    </source>
</reference>
<dbReference type="Proteomes" id="UP001589894">
    <property type="component" value="Unassembled WGS sequence"/>
</dbReference>
<evidence type="ECO:0000313" key="9">
    <source>
        <dbReference type="Proteomes" id="UP001589894"/>
    </source>
</evidence>
<dbReference type="SUPFAM" id="SSF55931">
    <property type="entry name" value="Glutamine synthetase/guanido kinase"/>
    <property type="match status" value="1"/>
</dbReference>
<dbReference type="RefSeq" id="WP_377342549.1">
    <property type="nucleotide sequence ID" value="NZ_JBHLUE010000020.1"/>
</dbReference>
<comment type="similarity">
    <text evidence="5 6">Belongs to the glutamate--cysteine ligase type 2 family. EgtA subfamily.</text>
</comment>
<dbReference type="Pfam" id="PF04107">
    <property type="entry name" value="GCS2"/>
    <property type="match status" value="1"/>
</dbReference>
<evidence type="ECO:0000256" key="2">
    <source>
        <dbReference type="ARBA" id="ARBA00022741"/>
    </source>
</evidence>
<keyword evidence="9" id="KW-1185">Reference proteome</keyword>
<keyword evidence="2 5" id="KW-0547">Nucleotide-binding</keyword>
<dbReference type="Gene3D" id="3.30.590.20">
    <property type="match status" value="1"/>
</dbReference>
<proteinExistence type="inferred from homology"/>
<comment type="caution">
    <text evidence="8">The sequence shown here is derived from an EMBL/GenBank/DDBJ whole genome shotgun (WGS) entry which is preliminary data.</text>
</comment>
<name>A0ABV6P3H9_9ACTN</name>
<dbReference type="EC" id="6.3.2.2" evidence="5"/>
<evidence type="ECO:0000256" key="5">
    <source>
        <dbReference type="HAMAP-Rule" id="MF_02034"/>
    </source>
</evidence>
<dbReference type="InterPro" id="IPR035434">
    <property type="entry name" value="GCL_bact_plant"/>
</dbReference>
<sequence length="410" mass="44153">MATTPELDRPAVLVDLSTAEAHLNRICFKTGPPELFGTELEWTVHDAADPARPVDSRRLRDALGGHAPPTLAPDGPHLPLTRSGTVTAEPGGQLEISSAPHPSLRTLIEATSADIAQLTDLLAGAGLVLGHSGIDPYRPPRPAVQTPRYRAMCGYFDRDGPAGRTMMYSTAGLQVCLDAGQPGQLAARWAALHALGPVLLALFATARRHAGRDTGLASARMAAWQRIDPARTRPVWRGDDDTDPVTAWTRYALAAPLLCVRRPGDDWMVPAGLTLADWIDGALPEPPTVQDLEYHLSTLFPPVRPRGYLEVRYLDAQPPGEWIAPVALATALLADDRTVDAVRSTCAPVADRWSVAARRGLGDPALARAARAVRDLALPALDRTDLPAATREQIDRIVRRRLTAAERSTP</sequence>
<protein>
    <recommendedName>
        <fullName evidence="5">Glutamate--cysteine ligase EgtA</fullName>
        <ecNumber evidence="5">6.3.2.2</ecNumber>
    </recommendedName>
    <alternativeName>
        <fullName evidence="5">Gamma-glutamylcysteine synthase</fullName>
        <shortName evidence="5">GCS</shortName>
        <shortName evidence="5">Gamma-ECS</shortName>
    </alternativeName>
</protein>
<dbReference type="InterPro" id="IPR014746">
    <property type="entry name" value="Gln_synth/guanido_kin_cat_dom"/>
</dbReference>
<dbReference type="PIRSF" id="PIRSF017901">
    <property type="entry name" value="GCL"/>
    <property type="match status" value="1"/>
</dbReference>
<feature type="region of interest" description="Disordered" evidence="7">
    <location>
        <begin position="60"/>
        <end position="99"/>
    </location>
</feature>
<comment type="pathway">
    <text evidence="5">Amino-acid biosynthesis; ergothioneine biosynthesis.</text>
</comment>
<organism evidence="8 9">
    <name type="scientific">Plantactinospora siamensis</name>
    <dbReference type="NCBI Taxonomy" id="555372"/>
    <lineage>
        <taxon>Bacteria</taxon>
        <taxon>Bacillati</taxon>
        <taxon>Actinomycetota</taxon>
        <taxon>Actinomycetes</taxon>
        <taxon>Micromonosporales</taxon>
        <taxon>Micromonosporaceae</taxon>
        <taxon>Plantactinospora</taxon>
    </lineage>
</organism>
<dbReference type="PANTHER" id="PTHR34378">
    <property type="entry name" value="GLUTAMATE--CYSTEINE LIGASE, CHLOROPLASTIC"/>
    <property type="match status" value="1"/>
</dbReference>
<dbReference type="InterPro" id="IPR006336">
    <property type="entry name" value="GCS2"/>
</dbReference>
<evidence type="ECO:0000256" key="4">
    <source>
        <dbReference type="ARBA" id="ARBA00048819"/>
    </source>
</evidence>